<feature type="domain" description="TIR" evidence="2">
    <location>
        <begin position="52"/>
        <end position="198"/>
    </location>
</feature>
<proteinExistence type="predicted"/>
<dbReference type="GO" id="GO:0007165">
    <property type="term" value="P:signal transduction"/>
    <property type="evidence" value="ECO:0007669"/>
    <property type="project" value="InterPro"/>
</dbReference>
<dbReference type="PROSITE" id="PS50104">
    <property type="entry name" value="TIR"/>
    <property type="match status" value="1"/>
</dbReference>
<dbReference type="SUPFAM" id="SSF52200">
    <property type="entry name" value="Toll/Interleukin receptor TIR domain"/>
    <property type="match status" value="1"/>
</dbReference>
<dbReference type="InterPro" id="IPR035897">
    <property type="entry name" value="Toll_tir_struct_dom_sf"/>
</dbReference>
<organism evidence="3 4">
    <name type="scientific">Leptolyngbya boryana NIES-2135</name>
    <dbReference type="NCBI Taxonomy" id="1973484"/>
    <lineage>
        <taxon>Bacteria</taxon>
        <taxon>Bacillati</taxon>
        <taxon>Cyanobacteriota</taxon>
        <taxon>Cyanophyceae</taxon>
        <taxon>Leptolyngbyales</taxon>
        <taxon>Leptolyngbyaceae</taxon>
        <taxon>Leptolyngbya group</taxon>
        <taxon>Leptolyngbya</taxon>
    </lineage>
</organism>
<accession>A0A1Z4JMS6</accession>
<name>A0A1Z4JMS6_LEPBY</name>
<evidence type="ECO:0000313" key="3">
    <source>
        <dbReference type="EMBL" id="BAY58051.1"/>
    </source>
</evidence>
<dbReference type="Proteomes" id="UP000217895">
    <property type="component" value="Chromosome"/>
</dbReference>
<dbReference type="InterPro" id="IPR000157">
    <property type="entry name" value="TIR_dom"/>
</dbReference>
<dbReference type="Gene3D" id="3.40.50.10140">
    <property type="entry name" value="Toll/interleukin-1 receptor homology (TIR) domain"/>
    <property type="match status" value="1"/>
</dbReference>
<evidence type="ECO:0000313" key="4">
    <source>
        <dbReference type="Proteomes" id="UP000217895"/>
    </source>
</evidence>
<evidence type="ECO:0000256" key="1">
    <source>
        <dbReference type="SAM" id="MobiDB-lite"/>
    </source>
</evidence>
<reference evidence="3 4" key="1">
    <citation type="submission" date="2017-06" db="EMBL/GenBank/DDBJ databases">
        <title>Genome sequencing of cyanobaciteial culture collection at National Institute for Environmental Studies (NIES).</title>
        <authorList>
            <person name="Hirose Y."/>
            <person name="Shimura Y."/>
            <person name="Fujisawa T."/>
            <person name="Nakamura Y."/>
            <person name="Kawachi M."/>
        </authorList>
    </citation>
    <scope>NUCLEOTIDE SEQUENCE [LARGE SCALE GENOMIC DNA]</scope>
    <source>
        <strain evidence="3 4">NIES-2135</strain>
    </source>
</reference>
<feature type="region of interest" description="Disordered" evidence="1">
    <location>
        <begin position="28"/>
        <end position="50"/>
    </location>
</feature>
<dbReference type="AlphaFoldDB" id="A0A1Z4JMS6"/>
<protein>
    <submittedName>
        <fullName evidence="3">TIR protein</fullName>
    </submittedName>
</protein>
<dbReference type="Pfam" id="PF13676">
    <property type="entry name" value="TIR_2"/>
    <property type="match status" value="1"/>
</dbReference>
<sequence length="208" mass="23211">MSNPSKYNFPNAQKVQIFERVDTYIENNNPSISESKTSSAANPEQLSTSSDTPLTLFYSYAHADETLRDELDKHLKLLQRQGIITAWHDRDITAGTEWATAIDQNLNTADIILLLISSNFLASDYCYDTELTRALDRHTKGEARIIPIILKPCDWESAPFGKLQSLPIAHGAGAKAVTTWNNQDEAFLAIAKGIRKAAEEIRQKKTSS</sequence>
<evidence type="ECO:0000259" key="2">
    <source>
        <dbReference type="PROSITE" id="PS50104"/>
    </source>
</evidence>
<dbReference type="EMBL" id="AP018203">
    <property type="protein sequence ID" value="BAY58051.1"/>
    <property type="molecule type" value="Genomic_DNA"/>
</dbReference>
<keyword evidence="4" id="KW-1185">Reference proteome</keyword>
<gene>
    <name evidence="3" type="ORF">NIES2135_49240</name>
</gene>
<dbReference type="SMART" id="SM00255">
    <property type="entry name" value="TIR"/>
    <property type="match status" value="1"/>
</dbReference>